<keyword evidence="2 3" id="KW-0040">ANK repeat</keyword>
<dbReference type="PANTHER" id="PTHR24198:SF165">
    <property type="entry name" value="ANKYRIN REPEAT-CONTAINING PROTEIN-RELATED"/>
    <property type="match status" value="1"/>
</dbReference>
<feature type="compositionally biased region" description="Acidic residues" evidence="4">
    <location>
        <begin position="521"/>
        <end position="530"/>
    </location>
</feature>
<gene>
    <name evidence="5" type="ORF">MCOR_21006</name>
</gene>
<evidence type="ECO:0000256" key="1">
    <source>
        <dbReference type="ARBA" id="ARBA00022737"/>
    </source>
</evidence>
<dbReference type="Gene3D" id="1.25.40.20">
    <property type="entry name" value="Ankyrin repeat-containing domain"/>
    <property type="match status" value="2"/>
</dbReference>
<dbReference type="OrthoDB" id="539213at2759"/>
<dbReference type="EMBL" id="CACVKT020003714">
    <property type="protein sequence ID" value="CAC5385461.1"/>
    <property type="molecule type" value="Genomic_DNA"/>
</dbReference>
<evidence type="ECO:0000256" key="4">
    <source>
        <dbReference type="SAM" id="MobiDB-lite"/>
    </source>
</evidence>
<accession>A0A6J8BQ73</accession>
<dbReference type="Proteomes" id="UP000507470">
    <property type="component" value="Unassembled WGS sequence"/>
</dbReference>
<sequence>MAGGVFHVEFGINETSLTRALESGSYGASERLIRENINPSYLDEGCYQRTPLFICLCGTDEEQTKVRPRHLYLAKLLVERGVNVNLRVPTTYFGSEYEGPGKTALELLTDFYNDLTKTPNLHSNQIWSGYHSTWDPHVDLVIGLNKQYLTAPEDVIEHVEDLIFVILSNGGDPNIHDVCKLTPLHKTAIYSHDDRLLRLLCENGANINAVDRKGNSPLLSMCDTSCTDMYEYLEDLSLCSDDTLEDNSASLCVKQDFLKYMLSIKDTEVNIQNSRGQTALFHCVIRGDISACNKLLKKGANAALRGTVWETRKQKRKMSPIFASFLSIPIQRSLNWRNLHSELASAPHQYGHLVDMGYFNRKEIVEEMSEYLENDFPEFSHLRSVCDKLVNYMFGRTSSTLQQTATRVIFKQCFLGKTCSLTQLMPADTLKQRFSDADLSNLDVYDEYINFVLNKTVLRTLVDKLNLPHDSILSFEIELLLHQMASRFGACKVLPPENMFNGESDSSFSSDDSNNSSFSPDEGDSDLEYW</sequence>
<dbReference type="InterPro" id="IPR036770">
    <property type="entry name" value="Ankyrin_rpt-contain_sf"/>
</dbReference>
<dbReference type="SUPFAM" id="SSF48403">
    <property type="entry name" value="Ankyrin repeat"/>
    <property type="match status" value="1"/>
</dbReference>
<dbReference type="PROSITE" id="PS50088">
    <property type="entry name" value="ANK_REPEAT"/>
    <property type="match status" value="1"/>
</dbReference>
<organism evidence="5 6">
    <name type="scientific">Mytilus coruscus</name>
    <name type="common">Sea mussel</name>
    <dbReference type="NCBI Taxonomy" id="42192"/>
    <lineage>
        <taxon>Eukaryota</taxon>
        <taxon>Metazoa</taxon>
        <taxon>Spiralia</taxon>
        <taxon>Lophotrochozoa</taxon>
        <taxon>Mollusca</taxon>
        <taxon>Bivalvia</taxon>
        <taxon>Autobranchia</taxon>
        <taxon>Pteriomorphia</taxon>
        <taxon>Mytilida</taxon>
        <taxon>Mytiloidea</taxon>
        <taxon>Mytilidae</taxon>
        <taxon>Mytilinae</taxon>
        <taxon>Mytilus</taxon>
    </lineage>
</organism>
<proteinExistence type="predicted"/>
<dbReference type="Pfam" id="PF12796">
    <property type="entry name" value="Ank_2"/>
    <property type="match status" value="1"/>
</dbReference>
<name>A0A6J8BQ73_MYTCO</name>
<dbReference type="InterPro" id="IPR002110">
    <property type="entry name" value="Ankyrin_rpt"/>
</dbReference>
<keyword evidence="1" id="KW-0677">Repeat</keyword>
<evidence type="ECO:0000256" key="3">
    <source>
        <dbReference type="PROSITE-ProRule" id="PRU00023"/>
    </source>
</evidence>
<dbReference type="PANTHER" id="PTHR24198">
    <property type="entry name" value="ANKYRIN REPEAT AND PROTEIN KINASE DOMAIN-CONTAINING PROTEIN"/>
    <property type="match status" value="1"/>
</dbReference>
<dbReference type="SMART" id="SM00248">
    <property type="entry name" value="ANK"/>
    <property type="match status" value="4"/>
</dbReference>
<dbReference type="PROSITE" id="PS50297">
    <property type="entry name" value="ANK_REP_REGION"/>
    <property type="match status" value="1"/>
</dbReference>
<dbReference type="AlphaFoldDB" id="A0A6J8BQ73"/>
<evidence type="ECO:0000256" key="2">
    <source>
        <dbReference type="ARBA" id="ARBA00023043"/>
    </source>
</evidence>
<feature type="repeat" description="ANK" evidence="3">
    <location>
        <begin position="179"/>
        <end position="212"/>
    </location>
</feature>
<feature type="compositionally biased region" description="Low complexity" evidence="4">
    <location>
        <begin position="504"/>
        <end position="519"/>
    </location>
</feature>
<feature type="region of interest" description="Disordered" evidence="4">
    <location>
        <begin position="502"/>
        <end position="530"/>
    </location>
</feature>
<evidence type="ECO:0000313" key="5">
    <source>
        <dbReference type="EMBL" id="CAC5385461.1"/>
    </source>
</evidence>
<reference evidence="5 6" key="1">
    <citation type="submission" date="2020-06" db="EMBL/GenBank/DDBJ databases">
        <authorList>
            <person name="Li R."/>
            <person name="Bekaert M."/>
        </authorList>
    </citation>
    <scope>NUCLEOTIDE SEQUENCE [LARGE SCALE GENOMIC DNA]</scope>
    <source>
        <strain evidence="6">wild</strain>
    </source>
</reference>
<keyword evidence="6" id="KW-1185">Reference proteome</keyword>
<protein>
    <submittedName>
        <fullName evidence="5">Uncharacterized protein</fullName>
    </submittedName>
</protein>
<evidence type="ECO:0000313" key="6">
    <source>
        <dbReference type="Proteomes" id="UP000507470"/>
    </source>
</evidence>